<keyword evidence="1" id="KW-0812">Transmembrane</keyword>
<feature type="transmembrane region" description="Helical" evidence="1">
    <location>
        <begin position="426"/>
        <end position="452"/>
    </location>
</feature>
<keyword evidence="3" id="KW-1185">Reference proteome</keyword>
<keyword evidence="1" id="KW-1133">Transmembrane helix</keyword>
<dbReference type="RefSeq" id="WP_273948133.1">
    <property type="nucleotide sequence ID" value="NZ_JAQSIP010000001.1"/>
</dbReference>
<dbReference type="PANTHER" id="PTHR34219">
    <property type="entry name" value="IRON-REGULATED INNER MEMBRANE PROTEIN-RELATED"/>
    <property type="match status" value="1"/>
</dbReference>
<evidence type="ECO:0000256" key="1">
    <source>
        <dbReference type="SAM" id="Phobius"/>
    </source>
</evidence>
<dbReference type="PANTHER" id="PTHR34219:SF1">
    <property type="entry name" value="PEPSY DOMAIN-CONTAINING PROTEIN"/>
    <property type="match status" value="1"/>
</dbReference>
<comment type="caution">
    <text evidence="2">The sequence shown here is derived from an EMBL/GenBank/DDBJ whole genome shotgun (WGS) entry which is preliminary data.</text>
</comment>
<keyword evidence="1" id="KW-0472">Membrane</keyword>
<feature type="transmembrane region" description="Helical" evidence="1">
    <location>
        <begin position="164"/>
        <end position="185"/>
    </location>
</feature>
<accession>A0ABT5MT26</accession>
<evidence type="ECO:0000313" key="2">
    <source>
        <dbReference type="EMBL" id="MDD0837192.1"/>
    </source>
</evidence>
<sequence>MAAAAPSAPGGADSPAPTRQGDLYRVVWRWHFYAGLLALPWVLWLALTGGLYLFHQALDDRFHADLMRVPGTTAPHDGAASAGPADWVRAAQQAHPGTLLGVTGPTAPGQSARVELKTADGAKRWVYLDPRDARVLGALPERSTLGWTLRRLHSLKLVGPWARALIEITAGWTVLLVLTGLYLWWPRGRRQGVWSVRGRPGQRVFWRDLHALTGLGVGGVLLLLALTGLPWSVFLGAQINQWANSSHWGYPSGLRVNLPLSTERLADVTEASWSTSLAQLPQSAPAPGVERLLPPLTLDQLWPRVEVLGLAPGWHLSAPRGPSGVWTASVYPADLAQQRVVHLDAYDGRVLIDMRWSDYGAAARALEWGINVHLGQEFGAVNRWGLAAVCALTVLLCLAALPMWWWRRPRGQLGVPPRPRTPGATLGLAGLMLLGGVLMPLTGLSVLLMMGLDGLWLRRERAQASGA</sequence>
<evidence type="ECO:0000313" key="3">
    <source>
        <dbReference type="Proteomes" id="UP001528673"/>
    </source>
</evidence>
<organism evidence="2 3">
    <name type="scientific">Curvibacter cyanobacteriorum</name>
    <dbReference type="NCBI Taxonomy" id="3026422"/>
    <lineage>
        <taxon>Bacteria</taxon>
        <taxon>Pseudomonadati</taxon>
        <taxon>Pseudomonadota</taxon>
        <taxon>Betaproteobacteria</taxon>
        <taxon>Burkholderiales</taxon>
        <taxon>Comamonadaceae</taxon>
        <taxon>Curvibacter</taxon>
    </lineage>
</organism>
<feature type="transmembrane region" description="Helical" evidence="1">
    <location>
        <begin position="215"/>
        <end position="237"/>
    </location>
</feature>
<name>A0ABT5MT26_9BURK</name>
<gene>
    <name evidence="2" type="ORF">PSQ40_01280</name>
</gene>
<dbReference type="Pfam" id="PF03929">
    <property type="entry name" value="PepSY_TM"/>
    <property type="match status" value="1"/>
</dbReference>
<feature type="transmembrane region" description="Helical" evidence="1">
    <location>
        <begin position="30"/>
        <end position="54"/>
    </location>
</feature>
<reference evidence="2 3" key="1">
    <citation type="submission" date="2023-02" db="EMBL/GenBank/DDBJ databases">
        <title>Bacterial whole genomic sequence of Curvibacter sp. HBC61.</title>
        <authorList>
            <person name="Le V."/>
            <person name="Ko S.-R."/>
            <person name="Ahn C.-Y."/>
            <person name="Oh H.-M."/>
        </authorList>
    </citation>
    <scope>NUCLEOTIDE SEQUENCE [LARGE SCALE GENOMIC DNA]</scope>
    <source>
        <strain evidence="2 3">HBC61</strain>
    </source>
</reference>
<feature type="transmembrane region" description="Helical" evidence="1">
    <location>
        <begin position="384"/>
        <end position="406"/>
    </location>
</feature>
<protein>
    <submittedName>
        <fullName evidence="2">PepSY domain-containing protein</fullName>
    </submittedName>
</protein>
<dbReference type="InterPro" id="IPR005625">
    <property type="entry name" value="PepSY-ass_TM"/>
</dbReference>
<proteinExistence type="predicted"/>
<dbReference type="Proteomes" id="UP001528673">
    <property type="component" value="Unassembled WGS sequence"/>
</dbReference>
<dbReference type="EMBL" id="JAQSIP010000001">
    <property type="protein sequence ID" value="MDD0837192.1"/>
    <property type="molecule type" value="Genomic_DNA"/>
</dbReference>